<gene>
    <name evidence="1" type="ORF">GLOINDRAFT_30323</name>
</gene>
<evidence type="ECO:0000313" key="1">
    <source>
        <dbReference type="EMBL" id="ESA09619.1"/>
    </source>
</evidence>
<name>U9TN78_RHIID</name>
<accession>U9TN78</accession>
<organism evidence="1">
    <name type="scientific">Rhizophagus irregularis (strain DAOM 181602 / DAOM 197198 / MUCL 43194)</name>
    <name type="common">Arbuscular mycorrhizal fungus</name>
    <name type="synonym">Glomus intraradices</name>
    <dbReference type="NCBI Taxonomy" id="747089"/>
    <lineage>
        <taxon>Eukaryota</taxon>
        <taxon>Fungi</taxon>
        <taxon>Fungi incertae sedis</taxon>
        <taxon>Mucoromycota</taxon>
        <taxon>Glomeromycotina</taxon>
        <taxon>Glomeromycetes</taxon>
        <taxon>Glomerales</taxon>
        <taxon>Glomeraceae</taxon>
        <taxon>Rhizophagus</taxon>
    </lineage>
</organism>
<dbReference type="EMBL" id="KI287887">
    <property type="protein sequence ID" value="ESA09619.1"/>
    <property type="molecule type" value="Genomic_DNA"/>
</dbReference>
<reference evidence="1" key="1">
    <citation type="submission" date="2013-07" db="EMBL/GenBank/DDBJ databases">
        <title>The genome of an arbuscular mycorrhizal fungus provides insights into the evolution of the oldest plant symbiosis.</title>
        <authorList>
            <consortium name="DOE Joint Genome Institute"/>
            <person name="Tisserant E."/>
            <person name="Malbreil M."/>
            <person name="Kuo A."/>
            <person name="Kohler A."/>
            <person name="Symeonidi A."/>
            <person name="Balestrini R."/>
            <person name="Charron P."/>
            <person name="Duensing N."/>
            <person name="Frei-dit-Frey N."/>
            <person name="Gianinazzi-Pearson V."/>
            <person name="Gilbert B."/>
            <person name="Handa Y."/>
            <person name="Hijri M."/>
            <person name="Kaul R."/>
            <person name="Kawaguchi M."/>
            <person name="Krajinski F."/>
            <person name="Lammers P."/>
            <person name="Lapierre D."/>
            <person name="Masclaux F.G."/>
            <person name="Murat C."/>
            <person name="Morin E."/>
            <person name="Ndikumana S."/>
            <person name="Pagni M."/>
            <person name="Petitpierre D."/>
            <person name="Requena N."/>
            <person name="Rosikiewicz P."/>
            <person name="Riley R."/>
            <person name="Saito K."/>
            <person name="San Clemente H."/>
            <person name="Shapiro H."/>
            <person name="van Tuinen D."/>
            <person name="Becard G."/>
            <person name="Bonfante P."/>
            <person name="Paszkowski U."/>
            <person name="Shachar-Hill Y."/>
            <person name="Young J.P."/>
            <person name="Sanders I.R."/>
            <person name="Henrissat B."/>
            <person name="Rensing S.A."/>
            <person name="Grigoriev I.V."/>
            <person name="Corradi N."/>
            <person name="Roux C."/>
            <person name="Martin F."/>
        </authorList>
    </citation>
    <scope>NUCLEOTIDE SEQUENCE</scope>
    <source>
        <strain evidence="1">DAOM 197198</strain>
    </source>
</reference>
<dbReference type="HOGENOM" id="CLU_2942938_0_0_1"/>
<proteinExistence type="predicted"/>
<sequence length="60" mass="6702">MGKNIVVLCDELLERDYQQHVLYIDGIGVGEMAFGFIIDGAIALSLDAKIKKGYEYIITH</sequence>
<protein>
    <submittedName>
        <fullName evidence="1">Uncharacterized protein</fullName>
    </submittedName>
</protein>
<dbReference type="AlphaFoldDB" id="U9TN78"/>